<evidence type="ECO:0000313" key="1">
    <source>
        <dbReference type="EMBL" id="TEB26505.1"/>
    </source>
</evidence>
<dbReference type="Proteomes" id="UP000298030">
    <property type="component" value="Unassembled WGS sequence"/>
</dbReference>
<proteinExistence type="predicted"/>
<keyword evidence="2" id="KW-1185">Reference proteome</keyword>
<gene>
    <name evidence="1" type="ORF">FA13DRAFT_1795684</name>
</gene>
<organism evidence="1 2">
    <name type="scientific">Coprinellus micaceus</name>
    <name type="common">Glistening ink-cap mushroom</name>
    <name type="synonym">Coprinus micaceus</name>
    <dbReference type="NCBI Taxonomy" id="71717"/>
    <lineage>
        <taxon>Eukaryota</taxon>
        <taxon>Fungi</taxon>
        <taxon>Dikarya</taxon>
        <taxon>Basidiomycota</taxon>
        <taxon>Agaricomycotina</taxon>
        <taxon>Agaricomycetes</taxon>
        <taxon>Agaricomycetidae</taxon>
        <taxon>Agaricales</taxon>
        <taxon>Agaricineae</taxon>
        <taxon>Psathyrellaceae</taxon>
        <taxon>Coprinellus</taxon>
    </lineage>
</organism>
<dbReference type="AlphaFoldDB" id="A0A4Y7SXC0"/>
<comment type="caution">
    <text evidence="1">The sequence shown here is derived from an EMBL/GenBank/DDBJ whole genome shotgun (WGS) entry which is preliminary data.</text>
</comment>
<sequence>MNTSTRPQAHSEEGIQGFESFRRLLQRRGHGPTSAYPHQPSTGHTLTVDPDDLERIISRFSVGPAVSYQPTPGPLLNLFSVFKDTNSLRSKVYLEASVGCGTIPKTLALDSKGYHSNVAGNVHYNFVDPTELEKYFHGGISSALIQIPTPTHEN</sequence>
<reference evidence="1 2" key="1">
    <citation type="journal article" date="2019" name="Nat. Ecol. Evol.">
        <title>Megaphylogeny resolves global patterns of mushroom evolution.</title>
        <authorList>
            <person name="Varga T."/>
            <person name="Krizsan K."/>
            <person name="Foldi C."/>
            <person name="Dima B."/>
            <person name="Sanchez-Garcia M."/>
            <person name="Sanchez-Ramirez S."/>
            <person name="Szollosi G.J."/>
            <person name="Szarkandi J.G."/>
            <person name="Papp V."/>
            <person name="Albert L."/>
            <person name="Andreopoulos W."/>
            <person name="Angelini C."/>
            <person name="Antonin V."/>
            <person name="Barry K.W."/>
            <person name="Bougher N.L."/>
            <person name="Buchanan P."/>
            <person name="Buyck B."/>
            <person name="Bense V."/>
            <person name="Catcheside P."/>
            <person name="Chovatia M."/>
            <person name="Cooper J."/>
            <person name="Damon W."/>
            <person name="Desjardin D."/>
            <person name="Finy P."/>
            <person name="Geml J."/>
            <person name="Haridas S."/>
            <person name="Hughes K."/>
            <person name="Justo A."/>
            <person name="Karasinski D."/>
            <person name="Kautmanova I."/>
            <person name="Kiss B."/>
            <person name="Kocsube S."/>
            <person name="Kotiranta H."/>
            <person name="LaButti K.M."/>
            <person name="Lechner B.E."/>
            <person name="Liimatainen K."/>
            <person name="Lipzen A."/>
            <person name="Lukacs Z."/>
            <person name="Mihaltcheva S."/>
            <person name="Morgado L.N."/>
            <person name="Niskanen T."/>
            <person name="Noordeloos M.E."/>
            <person name="Ohm R.A."/>
            <person name="Ortiz-Santana B."/>
            <person name="Ovrebo C."/>
            <person name="Racz N."/>
            <person name="Riley R."/>
            <person name="Savchenko A."/>
            <person name="Shiryaev A."/>
            <person name="Soop K."/>
            <person name="Spirin V."/>
            <person name="Szebenyi C."/>
            <person name="Tomsovsky M."/>
            <person name="Tulloss R.E."/>
            <person name="Uehling J."/>
            <person name="Grigoriev I.V."/>
            <person name="Vagvolgyi C."/>
            <person name="Papp T."/>
            <person name="Martin F.M."/>
            <person name="Miettinen O."/>
            <person name="Hibbett D.S."/>
            <person name="Nagy L.G."/>
        </authorList>
    </citation>
    <scope>NUCLEOTIDE SEQUENCE [LARGE SCALE GENOMIC DNA]</scope>
    <source>
        <strain evidence="1 2">FP101781</strain>
    </source>
</reference>
<protein>
    <submittedName>
        <fullName evidence="1">Uncharacterized protein</fullName>
    </submittedName>
</protein>
<accession>A0A4Y7SXC0</accession>
<dbReference type="EMBL" id="QPFP01000048">
    <property type="protein sequence ID" value="TEB26505.1"/>
    <property type="molecule type" value="Genomic_DNA"/>
</dbReference>
<evidence type="ECO:0000313" key="2">
    <source>
        <dbReference type="Proteomes" id="UP000298030"/>
    </source>
</evidence>
<name>A0A4Y7SXC0_COPMI</name>